<proteinExistence type="predicted"/>
<name>A0A7C4UBK1_UNCW3</name>
<protein>
    <recommendedName>
        <fullName evidence="2">DUF2490 domain-containing protein</fullName>
    </recommendedName>
</protein>
<evidence type="ECO:0000313" key="1">
    <source>
        <dbReference type="EMBL" id="HGW92651.1"/>
    </source>
</evidence>
<dbReference type="AlphaFoldDB" id="A0A7C4UBK1"/>
<accession>A0A7C4UBK1</accession>
<reference evidence="1" key="1">
    <citation type="journal article" date="2020" name="mSystems">
        <title>Genome- and Community-Level Interaction Insights into Carbon Utilization and Element Cycling Functions of Hydrothermarchaeota in Hydrothermal Sediment.</title>
        <authorList>
            <person name="Zhou Z."/>
            <person name="Liu Y."/>
            <person name="Xu W."/>
            <person name="Pan J."/>
            <person name="Luo Z.H."/>
            <person name="Li M."/>
        </authorList>
    </citation>
    <scope>NUCLEOTIDE SEQUENCE [LARGE SCALE GENOMIC DNA]</scope>
    <source>
        <strain evidence="1">SpSt-780</strain>
    </source>
</reference>
<sequence length="232" mass="27833">MKKLIPLIFLSLSLLPQVNTFRLWSYFNLNFKLSSDFVFTILPGLRYEVLREKDNPKGFYMFEFFTGFSYFKSIKGINGRFPIFYYYINFPNDDYYVQSIEFLPSFQKRFGNFLIFERTIFHNRFYSNFYEDRTGYSLLIRELIQLKYINFKYPLNIGIEPFIGIIEDNNHNPSPFGFTPKGLNSIRFYFGIDFPLFKNLALSTNYVFEPTYSQGELTGKNHYIFFNITFNK</sequence>
<gene>
    <name evidence="1" type="ORF">ENV67_08970</name>
</gene>
<comment type="caution">
    <text evidence="1">The sequence shown here is derived from an EMBL/GenBank/DDBJ whole genome shotgun (WGS) entry which is preliminary data.</text>
</comment>
<evidence type="ECO:0008006" key="2">
    <source>
        <dbReference type="Google" id="ProtNLM"/>
    </source>
</evidence>
<organism evidence="1">
    <name type="scientific">candidate division WOR-3 bacterium</name>
    <dbReference type="NCBI Taxonomy" id="2052148"/>
    <lineage>
        <taxon>Bacteria</taxon>
        <taxon>Bacteria division WOR-3</taxon>
    </lineage>
</organism>
<dbReference type="EMBL" id="DTHG01000107">
    <property type="protein sequence ID" value="HGW92651.1"/>
    <property type="molecule type" value="Genomic_DNA"/>
</dbReference>